<feature type="compositionally biased region" description="Polar residues" evidence="1">
    <location>
        <begin position="1"/>
        <end position="14"/>
    </location>
</feature>
<organism evidence="2 3">
    <name type="scientific">Kockovaella imperatae</name>
    <dbReference type="NCBI Taxonomy" id="4999"/>
    <lineage>
        <taxon>Eukaryota</taxon>
        <taxon>Fungi</taxon>
        <taxon>Dikarya</taxon>
        <taxon>Basidiomycota</taxon>
        <taxon>Agaricomycotina</taxon>
        <taxon>Tremellomycetes</taxon>
        <taxon>Tremellales</taxon>
        <taxon>Cuniculitremaceae</taxon>
        <taxon>Kockovaella</taxon>
    </lineage>
</organism>
<feature type="region of interest" description="Disordered" evidence="1">
    <location>
        <begin position="65"/>
        <end position="166"/>
    </location>
</feature>
<evidence type="ECO:0000313" key="2">
    <source>
        <dbReference type="EMBL" id="ORX40025.1"/>
    </source>
</evidence>
<name>A0A1Y1US69_9TREE</name>
<reference evidence="2 3" key="1">
    <citation type="submission" date="2017-03" db="EMBL/GenBank/DDBJ databases">
        <title>Widespread Adenine N6-methylation of Active Genes in Fungi.</title>
        <authorList>
            <consortium name="DOE Joint Genome Institute"/>
            <person name="Mondo S.J."/>
            <person name="Dannebaum R.O."/>
            <person name="Kuo R.C."/>
            <person name="Louie K.B."/>
            <person name="Bewick A.J."/>
            <person name="Labutti K."/>
            <person name="Haridas S."/>
            <person name="Kuo A."/>
            <person name="Salamov A."/>
            <person name="Ahrendt S.R."/>
            <person name="Lau R."/>
            <person name="Bowen B.P."/>
            <person name="Lipzen A."/>
            <person name="Sullivan W."/>
            <person name="Andreopoulos W.B."/>
            <person name="Clum A."/>
            <person name="Lindquist E."/>
            <person name="Daum C."/>
            <person name="Northen T.R."/>
            <person name="Ramamoorthy G."/>
            <person name="Schmitz R.J."/>
            <person name="Gryganskyi A."/>
            <person name="Culley D."/>
            <person name="Magnuson J."/>
            <person name="James T.Y."/>
            <person name="O'Malley M.A."/>
            <person name="Stajich J.E."/>
            <person name="Spatafora J.W."/>
            <person name="Visel A."/>
            <person name="Grigoriev I.V."/>
        </authorList>
    </citation>
    <scope>NUCLEOTIDE SEQUENCE [LARGE SCALE GENOMIC DNA]</scope>
    <source>
        <strain evidence="2 3">NRRL Y-17943</strain>
    </source>
</reference>
<sequence length="265" mass="28487">MVNNNRSDQPQSMLVSPHHQPLFNPQHHASAHVVAGLNAPSYTSSRHVSSFGGAHFCASPVEQVQQVQHGQPSQSPSSCSRPMLRPTQYCSAPPSSCSTPTGHPTLTSGPSIQPHAQGTPIPSTHSHPSSPTCSLSPRSFFSKCPGSLKRSTTMPQKKPTRSTLEKRSAVQLSLELKVEKAKGFLVIPLGRPPPPAPPSSPILAPAAPLDAYKLEALGQSQWDEISSAPVIPEIMPTDYFGGWETKLDAQEWVEHPAQSMDVDLH</sequence>
<dbReference type="EMBL" id="NBSH01000002">
    <property type="protein sequence ID" value="ORX40025.1"/>
    <property type="molecule type" value="Genomic_DNA"/>
</dbReference>
<dbReference type="Proteomes" id="UP000193218">
    <property type="component" value="Unassembled WGS sequence"/>
</dbReference>
<accession>A0A1Y1US69</accession>
<feature type="region of interest" description="Disordered" evidence="1">
    <location>
        <begin position="1"/>
        <end position="24"/>
    </location>
</feature>
<dbReference type="AlphaFoldDB" id="A0A1Y1US69"/>
<comment type="caution">
    <text evidence="2">The sequence shown here is derived from an EMBL/GenBank/DDBJ whole genome shotgun (WGS) entry which is preliminary data.</text>
</comment>
<feature type="compositionally biased region" description="Polar residues" evidence="1">
    <location>
        <begin position="102"/>
        <end position="116"/>
    </location>
</feature>
<gene>
    <name evidence="2" type="ORF">BD324DRAFT_615988</name>
</gene>
<proteinExistence type="predicted"/>
<dbReference type="InParanoid" id="A0A1Y1US69"/>
<dbReference type="OrthoDB" id="2596611at2759"/>
<dbReference type="RefSeq" id="XP_021873810.1">
    <property type="nucleotide sequence ID" value="XM_022014778.1"/>
</dbReference>
<evidence type="ECO:0000256" key="1">
    <source>
        <dbReference type="SAM" id="MobiDB-lite"/>
    </source>
</evidence>
<protein>
    <submittedName>
        <fullName evidence="2">Uncharacterized protein</fullName>
    </submittedName>
</protein>
<keyword evidence="3" id="KW-1185">Reference proteome</keyword>
<dbReference type="GeneID" id="33556586"/>
<feature type="compositionally biased region" description="Low complexity" evidence="1">
    <location>
        <begin position="65"/>
        <end position="80"/>
    </location>
</feature>
<feature type="compositionally biased region" description="Low complexity" evidence="1">
    <location>
        <begin position="90"/>
        <end position="101"/>
    </location>
</feature>
<evidence type="ECO:0000313" key="3">
    <source>
        <dbReference type="Proteomes" id="UP000193218"/>
    </source>
</evidence>
<feature type="compositionally biased region" description="Low complexity" evidence="1">
    <location>
        <begin position="119"/>
        <end position="137"/>
    </location>
</feature>